<organism evidence="3 4">
    <name type="scientific">Chitinibacter bivalviorum</name>
    <dbReference type="NCBI Taxonomy" id="2739434"/>
    <lineage>
        <taxon>Bacteria</taxon>
        <taxon>Pseudomonadati</taxon>
        <taxon>Pseudomonadota</taxon>
        <taxon>Betaproteobacteria</taxon>
        <taxon>Neisseriales</taxon>
        <taxon>Chitinibacteraceae</taxon>
        <taxon>Chitinibacter</taxon>
    </lineage>
</organism>
<dbReference type="Gene3D" id="3.10.450.50">
    <property type="match status" value="1"/>
</dbReference>
<dbReference type="EMBL" id="CP058627">
    <property type="protein sequence ID" value="QLG89557.1"/>
    <property type="molecule type" value="Genomic_DNA"/>
</dbReference>
<accession>A0A7H9BLK1</accession>
<dbReference type="InterPro" id="IPR056203">
    <property type="entry name" value="Cds6_C"/>
</dbReference>
<feature type="domain" description="Cds6 C-terminal" evidence="2">
    <location>
        <begin position="37"/>
        <end position="141"/>
    </location>
</feature>
<dbReference type="Pfam" id="PF24125">
    <property type="entry name" value="Cds6_C"/>
    <property type="match status" value="1"/>
</dbReference>
<proteinExistence type="predicted"/>
<evidence type="ECO:0000313" key="4">
    <source>
        <dbReference type="Proteomes" id="UP000509597"/>
    </source>
</evidence>
<feature type="signal peptide" evidence="1">
    <location>
        <begin position="1"/>
        <end position="18"/>
    </location>
</feature>
<gene>
    <name evidence="3" type="ORF">HQ393_15600</name>
</gene>
<name>A0A7H9BLK1_9NEIS</name>
<protein>
    <recommendedName>
        <fullName evidence="2">Cds6 C-terminal domain-containing protein</fullName>
    </recommendedName>
</protein>
<dbReference type="KEGG" id="chiz:HQ393_15600"/>
<feature type="chain" id="PRO_5028825218" description="Cds6 C-terminal domain-containing protein" evidence="1">
    <location>
        <begin position="19"/>
        <end position="147"/>
    </location>
</feature>
<dbReference type="SUPFAM" id="SSF54427">
    <property type="entry name" value="NTF2-like"/>
    <property type="match status" value="1"/>
</dbReference>
<evidence type="ECO:0000313" key="3">
    <source>
        <dbReference type="EMBL" id="QLG89557.1"/>
    </source>
</evidence>
<evidence type="ECO:0000259" key="2">
    <source>
        <dbReference type="Pfam" id="PF24125"/>
    </source>
</evidence>
<keyword evidence="4" id="KW-1185">Reference proteome</keyword>
<keyword evidence="1" id="KW-0732">Signal</keyword>
<dbReference type="AlphaFoldDB" id="A0A7H9BLK1"/>
<evidence type="ECO:0000256" key="1">
    <source>
        <dbReference type="SAM" id="SignalP"/>
    </source>
</evidence>
<dbReference type="Proteomes" id="UP000509597">
    <property type="component" value="Chromosome"/>
</dbReference>
<dbReference type="RefSeq" id="WP_179356375.1">
    <property type="nucleotide sequence ID" value="NZ_CP058627.1"/>
</dbReference>
<sequence>MKLLICLFLLAMPAVASAAETAAIESAPVLSQTEKSIFQFLDDWALAWHNQALNAYLGFYAKDFTPENGLSLAQWRAQRQQRLLAANFVQIQMIAPQITRLHGENATVQFVQKYRSNQLQDQTLKTLQLIREQGRWKILRESTAPIS</sequence>
<dbReference type="InterPro" id="IPR032710">
    <property type="entry name" value="NTF2-like_dom_sf"/>
</dbReference>
<reference evidence="3 4" key="1">
    <citation type="submission" date="2020-07" db="EMBL/GenBank/DDBJ databases">
        <title>Complete genome sequence of Chitinibacter sp. 2T18.</title>
        <authorList>
            <person name="Bae J.-W."/>
            <person name="Choi J.-W."/>
        </authorList>
    </citation>
    <scope>NUCLEOTIDE SEQUENCE [LARGE SCALE GENOMIC DNA]</scope>
    <source>
        <strain evidence="3 4">2T18</strain>
    </source>
</reference>